<reference evidence="3 5" key="2">
    <citation type="submission" date="2018-06" db="EMBL/GenBank/DDBJ databases">
        <authorList>
            <consortium name="Pathogen Informatics"/>
            <person name="Doyle S."/>
        </authorList>
    </citation>
    <scope>NUCLEOTIDE SEQUENCE [LARGE SCALE GENOMIC DNA]</scope>
    <source>
        <strain evidence="3 5">NCTC9810</strain>
    </source>
</reference>
<dbReference type="Proteomes" id="UP000255124">
    <property type="component" value="Unassembled WGS sequence"/>
</dbReference>
<sequence>MKDRFNIDEYGIFLIWLGIIFSLIAYFTHSQFVDALALVNVLYAIFRFFSRNKTKRLAENMQFKQKFLNPIKKSFKGFKNQSIGDKNFKYVSCPQCGQKLRIPKKKGKIKVRCPKCGNKFDARS</sequence>
<keyword evidence="1" id="KW-0812">Transmembrane</keyword>
<reference evidence="2 4" key="1">
    <citation type="submission" date="2017-12" db="EMBL/GenBank/DDBJ databases">
        <title>Phylogenetic diversity of female urinary microbiome.</title>
        <authorList>
            <person name="Thomas-White K."/>
            <person name="Wolfe A.J."/>
        </authorList>
    </citation>
    <scope>NUCLEOTIDE SEQUENCE [LARGE SCALE GENOMIC DNA]</scope>
    <source>
        <strain evidence="2 4">UMB0119</strain>
    </source>
</reference>
<keyword evidence="1" id="KW-0472">Membrane</keyword>
<evidence type="ECO:0000313" key="5">
    <source>
        <dbReference type="Proteomes" id="UP000255124"/>
    </source>
</evidence>
<organism evidence="2 4">
    <name type="scientific">Anaerococcus octavius</name>
    <dbReference type="NCBI Taxonomy" id="54007"/>
    <lineage>
        <taxon>Bacteria</taxon>
        <taxon>Bacillati</taxon>
        <taxon>Bacillota</taxon>
        <taxon>Tissierellia</taxon>
        <taxon>Tissierellales</taxon>
        <taxon>Peptoniphilaceae</taxon>
        <taxon>Anaerococcus</taxon>
    </lineage>
</organism>
<dbReference type="OrthoDB" id="3174166at2"/>
<evidence type="ECO:0000256" key="1">
    <source>
        <dbReference type="SAM" id="Phobius"/>
    </source>
</evidence>
<dbReference type="AlphaFoldDB" id="A0A2I1M906"/>
<dbReference type="RefSeq" id="WP_101540271.1">
    <property type="nucleotide sequence ID" value="NZ_JAPJPW010000039.1"/>
</dbReference>
<feature type="transmembrane region" description="Helical" evidence="1">
    <location>
        <begin position="7"/>
        <end position="26"/>
    </location>
</feature>
<evidence type="ECO:0000313" key="4">
    <source>
        <dbReference type="Proteomes" id="UP000234335"/>
    </source>
</evidence>
<name>A0A2I1M906_9FIRM</name>
<evidence type="ECO:0000313" key="3">
    <source>
        <dbReference type="EMBL" id="SUU91852.1"/>
    </source>
</evidence>
<dbReference type="EMBL" id="UFTA01000002">
    <property type="protein sequence ID" value="SUU91852.1"/>
    <property type="molecule type" value="Genomic_DNA"/>
</dbReference>
<gene>
    <name evidence="2" type="ORF">CYJ34_05270</name>
    <name evidence="3" type="ORF">NCTC9810_00150</name>
</gene>
<accession>A0A2I1M906</accession>
<dbReference type="EMBL" id="PKGS01000003">
    <property type="protein sequence ID" value="PKZ16610.1"/>
    <property type="molecule type" value="Genomic_DNA"/>
</dbReference>
<keyword evidence="1" id="KW-1133">Transmembrane helix</keyword>
<dbReference type="Proteomes" id="UP000234335">
    <property type="component" value="Unassembled WGS sequence"/>
</dbReference>
<protein>
    <submittedName>
        <fullName evidence="3">Predicted membrane protein (DUF2154)</fullName>
    </submittedName>
</protein>
<proteinExistence type="predicted"/>
<keyword evidence="4" id="KW-1185">Reference proteome</keyword>
<dbReference type="CDD" id="cd20335">
    <property type="entry name" value="BRcat_RBR"/>
    <property type="match status" value="1"/>
</dbReference>
<feature type="transmembrane region" description="Helical" evidence="1">
    <location>
        <begin position="32"/>
        <end position="49"/>
    </location>
</feature>
<evidence type="ECO:0000313" key="2">
    <source>
        <dbReference type="EMBL" id="PKZ16610.1"/>
    </source>
</evidence>